<feature type="non-terminal residue" evidence="1">
    <location>
        <position position="485"/>
    </location>
</feature>
<evidence type="ECO:0000313" key="2">
    <source>
        <dbReference type="Proteomes" id="UP000652761"/>
    </source>
</evidence>
<accession>A0A843VRA2</accession>
<dbReference type="EMBL" id="NMUH01001961">
    <property type="protein sequence ID" value="MQL96807.1"/>
    <property type="molecule type" value="Genomic_DNA"/>
</dbReference>
<sequence>LCAAFLSRPGCPSRSGRDRSTGHDSVLSCCDDRSSDACLKWQTCQYGLSGCRGACGERVSVAVGRPVALRSVTRRGRPTHSGCRALKAQAGYPFPFFPLSPLSLSSGGGEALLRRSGVVETGGSCGVAERRAWSEEEVANRREGPLVGSFFVKGRDFLCPSQSGQGLRIPQSASWLMSRPCDALRHQQRHRPGRARPYRSVLGDRDKDRCRDLFSRRDRGGCRDAPPRRVRVAVAVPFHVAMVASLRSVTEGDTFVAASWKWRQEGRVLLRGFGSLVRVCLADDPLRVCACLSLAGLVVCYEPAVRRSFCGGCPASSLFAQCSALEGLSHLEVVSVSWDPHPREPVEGVLQTTSVLELAAHFLTQTRQSLSHCLSLRWFRSHVVVLGVRPQLGQAAVLRVLGGSVSPFAGAEVGARLARRGLGRRVPLLAASGGGLVVVVVTAFPHDFRSRVPVRGGTNVCGFPTSWHVQGPEWFCVWALNPVEV</sequence>
<dbReference type="Proteomes" id="UP000652761">
    <property type="component" value="Unassembled WGS sequence"/>
</dbReference>
<gene>
    <name evidence="1" type="ORF">Taro_029496</name>
</gene>
<proteinExistence type="predicted"/>
<organism evidence="1 2">
    <name type="scientific">Colocasia esculenta</name>
    <name type="common">Wild taro</name>
    <name type="synonym">Arum esculentum</name>
    <dbReference type="NCBI Taxonomy" id="4460"/>
    <lineage>
        <taxon>Eukaryota</taxon>
        <taxon>Viridiplantae</taxon>
        <taxon>Streptophyta</taxon>
        <taxon>Embryophyta</taxon>
        <taxon>Tracheophyta</taxon>
        <taxon>Spermatophyta</taxon>
        <taxon>Magnoliopsida</taxon>
        <taxon>Liliopsida</taxon>
        <taxon>Araceae</taxon>
        <taxon>Aroideae</taxon>
        <taxon>Colocasieae</taxon>
        <taxon>Colocasia</taxon>
    </lineage>
</organism>
<protein>
    <submittedName>
        <fullName evidence="1">Uncharacterized protein</fullName>
    </submittedName>
</protein>
<comment type="caution">
    <text evidence="1">The sequence shown here is derived from an EMBL/GenBank/DDBJ whole genome shotgun (WGS) entry which is preliminary data.</text>
</comment>
<keyword evidence="2" id="KW-1185">Reference proteome</keyword>
<evidence type="ECO:0000313" key="1">
    <source>
        <dbReference type="EMBL" id="MQL96807.1"/>
    </source>
</evidence>
<name>A0A843VRA2_COLES</name>
<reference evidence="1" key="1">
    <citation type="submission" date="2017-07" db="EMBL/GenBank/DDBJ databases">
        <title>Taro Niue Genome Assembly and Annotation.</title>
        <authorList>
            <person name="Atibalentja N."/>
            <person name="Keating K."/>
            <person name="Fields C.J."/>
        </authorList>
    </citation>
    <scope>NUCLEOTIDE SEQUENCE</scope>
    <source>
        <strain evidence="1">Niue_2</strain>
        <tissue evidence="1">Leaf</tissue>
    </source>
</reference>
<dbReference type="AlphaFoldDB" id="A0A843VRA2"/>